<feature type="compositionally biased region" description="Polar residues" evidence="1">
    <location>
        <begin position="76"/>
        <end position="85"/>
    </location>
</feature>
<dbReference type="EMBL" id="JBCNVT010000001">
    <property type="protein sequence ID" value="MEO5286421.1"/>
    <property type="molecule type" value="Genomic_DNA"/>
</dbReference>
<keyword evidence="4" id="KW-1185">Reference proteome</keyword>
<evidence type="ECO:0000256" key="2">
    <source>
        <dbReference type="SAM" id="SignalP"/>
    </source>
</evidence>
<evidence type="ECO:0000256" key="1">
    <source>
        <dbReference type="SAM" id="MobiDB-lite"/>
    </source>
</evidence>
<evidence type="ECO:0000313" key="4">
    <source>
        <dbReference type="Proteomes" id="UP001456307"/>
    </source>
</evidence>
<organism evidence="3 4">
    <name type="scientific">Limosilactobacillus allomucosae</name>
    <dbReference type="NCBI Taxonomy" id="3142938"/>
    <lineage>
        <taxon>Bacteria</taxon>
        <taxon>Bacillati</taxon>
        <taxon>Bacillota</taxon>
        <taxon>Bacilli</taxon>
        <taxon>Lactobacillales</taxon>
        <taxon>Lactobacillaceae</taxon>
        <taxon>Limosilactobacillus</taxon>
    </lineage>
</organism>
<dbReference type="Proteomes" id="UP001456307">
    <property type="component" value="Unassembled WGS sequence"/>
</dbReference>
<sequence>MKKIGLICAAALIGLTLTACGSSSSQKSTKSSSSSSTKAIKKHKTAKHSKQEKKKQSSISSASSSSSQAQSTAQQNDGSQQTMQVSQSSNSNNSSVNSNAPSNINNFNGDIHDFVNAYGETMAAYKIDHGMSVKDALYSTPDNMKTSGEMQDQYMYEQGKDPQQEYQNAVNQGY</sequence>
<feature type="compositionally biased region" description="Low complexity" evidence="1">
    <location>
        <begin position="86"/>
        <end position="104"/>
    </location>
</feature>
<name>A0ABV0I5H5_9LACO</name>
<keyword evidence="2" id="KW-0732">Signal</keyword>
<evidence type="ECO:0000313" key="3">
    <source>
        <dbReference type="EMBL" id="MEO5286421.1"/>
    </source>
</evidence>
<feature type="signal peptide" evidence="2">
    <location>
        <begin position="1"/>
        <end position="21"/>
    </location>
</feature>
<feature type="chain" id="PRO_5047497059" description="Lipoprotein" evidence="2">
    <location>
        <begin position="22"/>
        <end position="174"/>
    </location>
</feature>
<comment type="caution">
    <text evidence="3">The sequence shown here is derived from an EMBL/GenBank/DDBJ whole genome shotgun (WGS) entry which is preliminary data.</text>
</comment>
<gene>
    <name evidence="3" type="ORF">AAVZ08_07485</name>
</gene>
<accession>A0ABV0I5H5</accession>
<feature type="compositionally biased region" description="Basic residues" evidence="1">
    <location>
        <begin position="39"/>
        <end position="53"/>
    </location>
</feature>
<proteinExistence type="predicted"/>
<reference evidence="3 4" key="1">
    <citation type="submission" date="2024-04" db="EMBL/GenBank/DDBJ databases">
        <title>Limosilactobacillus allomucosae sp. nov., a novel species isolated from wild boar faecal samples as potential probiotics for domestic pigs.</title>
        <authorList>
            <person name="Chen B."/>
        </authorList>
    </citation>
    <scope>NUCLEOTIDE SEQUENCE [LARGE SCALE GENOMIC DNA]</scope>
    <source>
        <strain evidence="3 4">WILCCON 0055</strain>
    </source>
</reference>
<dbReference type="PROSITE" id="PS51257">
    <property type="entry name" value="PROKAR_LIPOPROTEIN"/>
    <property type="match status" value="1"/>
</dbReference>
<feature type="compositionally biased region" description="Low complexity" evidence="1">
    <location>
        <begin position="57"/>
        <end position="75"/>
    </location>
</feature>
<protein>
    <recommendedName>
        <fullName evidence="5">Lipoprotein</fullName>
    </recommendedName>
</protein>
<feature type="compositionally biased region" description="Low complexity" evidence="1">
    <location>
        <begin position="22"/>
        <end position="38"/>
    </location>
</feature>
<feature type="region of interest" description="Disordered" evidence="1">
    <location>
        <begin position="20"/>
        <end position="104"/>
    </location>
</feature>
<evidence type="ECO:0008006" key="5">
    <source>
        <dbReference type="Google" id="ProtNLM"/>
    </source>
</evidence>
<dbReference type="RefSeq" id="WP_347981987.1">
    <property type="nucleotide sequence ID" value="NZ_JBCNVP010000001.1"/>
</dbReference>